<protein>
    <submittedName>
        <fullName evidence="1">Isoprenyl transferase</fullName>
    </submittedName>
</protein>
<dbReference type="Proteomes" id="UP001058074">
    <property type="component" value="Unassembled WGS sequence"/>
</dbReference>
<evidence type="ECO:0000313" key="1">
    <source>
        <dbReference type="EMBL" id="GKX65342.1"/>
    </source>
</evidence>
<proteinExistence type="predicted"/>
<keyword evidence="2" id="KW-1185">Reference proteome</keyword>
<dbReference type="EMBL" id="BROD01000001">
    <property type="protein sequence ID" value="GKX65342.1"/>
    <property type="molecule type" value="Genomic_DNA"/>
</dbReference>
<gene>
    <name evidence="1" type="primary">uppS_1</name>
    <name evidence="1" type="ORF">rsdtw13_06000</name>
</gene>
<name>A0ACB5R8H5_9CLOT</name>
<reference evidence="1" key="1">
    <citation type="journal article" date="2025" name="Int. J. Syst. Evol. Microbiol.">
        <title>Inconstantimicrobium mannanitabidum sp. nov., a novel member of the family Clostridiaceae isolated from anoxic soil under the treatment of reductive soil disinfestation.</title>
        <authorList>
            <person name="Ueki A."/>
            <person name="Tonouchi A."/>
            <person name="Honma S."/>
            <person name="Kaku N."/>
            <person name="Ueki K."/>
        </authorList>
    </citation>
    <scope>NUCLEOTIDE SEQUENCE</scope>
    <source>
        <strain evidence="1">TW13</strain>
    </source>
</reference>
<keyword evidence="1" id="KW-0808">Transferase</keyword>
<evidence type="ECO:0000313" key="2">
    <source>
        <dbReference type="Proteomes" id="UP001058074"/>
    </source>
</evidence>
<accession>A0ACB5R8H5</accession>
<sequence>MVFFIKRLLHKNTFLIPRHIAIVCDGNCRWAKVRNLPKSYGYKASIKPIRRITKKCSKLGVEVLTFYAFSTKSWEKSPEDVDYLMKLFVKFFGSLGKDVGTNIKVKHIGNKSSFSPELVSEIDKIEKLTENNSGMVLNIALNYGGRFEIVDAVTGILKDVEEKVDIDKLSEDSVDKYMLTAGLPDVDLIIRTSGEMRINNFLLWQSSQPNFWATADYWPEFRGGHLKESILHYNRMRKTI</sequence>
<organism evidence="1 2">
    <name type="scientific">Inconstantimicrobium mannanitabidum</name>
    <dbReference type="NCBI Taxonomy" id="1604901"/>
    <lineage>
        <taxon>Bacteria</taxon>
        <taxon>Bacillati</taxon>
        <taxon>Bacillota</taxon>
        <taxon>Clostridia</taxon>
        <taxon>Eubacteriales</taxon>
        <taxon>Clostridiaceae</taxon>
        <taxon>Inconstantimicrobium</taxon>
    </lineage>
</organism>
<comment type="caution">
    <text evidence="1">The sequence shown here is derived from an EMBL/GenBank/DDBJ whole genome shotgun (WGS) entry which is preliminary data.</text>
</comment>